<sequence>MPALPAVFTTTPIAHRGLHGDGIPENSLAAARAAIEAGYGIEIDIQPALDGTPMVFHDYDLSRLAGDGSFIRTLSVQELSTRRLAGGSETIPELAALLDLVAGQVPLLIEIKDPDGRLGDNIGDLHDRVAQTLKGYEGPVAVMSFNPHVAKAFGAVMPEIPVGLTTCGFAEKDWAGVPQEVRERLAAIADFDDAGACFVSHDRSDLTNPRIDALKAQGVPILCWTIRSQDQEDQARRIADNITFEGYQAKT</sequence>
<dbReference type="InterPro" id="IPR017946">
    <property type="entry name" value="PLC-like_Pdiesterase_TIM-brl"/>
</dbReference>
<proteinExistence type="predicted"/>
<dbReference type="Pfam" id="PF03009">
    <property type="entry name" value="GDPD"/>
    <property type="match status" value="1"/>
</dbReference>
<gene>
    <name evidence="2" type="ORF">SAMN04489858_11955</name>
</gene>
<dbReference type="STRING" id="364199.SAMN04489858_11955"/>
<accession>A0A1I0IW54</accession>
<dbReference type="InterPro" id="IPR030395">
    <property type="entry name" value="GP_PDE_dom"/>
</dbReference>
<dbReference type="Proteomes" id="UP000199180">
    <property type="component" value="Unassembled WGS sequence"/>
</dbReference>
<dbReference type="Gene3D" id="3.20.20.190">
    <property type="entry name" value="Phosphatidylinositol (PI) phosphodiesterase"/>
    <property type="match status" value="1"/>
</dbReference>
<dbReference type="OrthoDB" id="384721at2"/>
<evidence type="ECO:0000313" key="3">
    <source>
        <dbReference type="Proteomes" id="UP000199180"/>
    </source>
</evidence>
<feature type="domain" description="GP-PDE" evidence="1">
    <location>
        <begin position="10"/>
        <end position="251"/>
    </location>
</feature>
<name>A0A1I0IW54_9RHOB</name>
<organism evidence="2 3">
    <name type="scientific">Paracoccus homiensis</name>
    <dbReference type="NCBI Taxonomy" id="364199"/>
    <lineage>
        <taxon>Bacteria</taxon>
        <taxon>Pseudomonadati</taxon>
        <taxon>Pseudomonadota</taxon>
        <taxon>Alphaproteobacteria</taxon>
        <taxon>Rhodobacterales</taxon>
        <taxon>Paracoccaceae</taxon>
        <taxon>Paracoccus</taxon>
    </lineage>
</organism>
<dbReference type="PROSITE" id="PS51704">
    <property type="entry name" value="GP_PDE"/>
    <property type="match status" value="1"/>
</dbReference>
<dbReference type="GO" id="GO:0008081">
    <property type="term" value="F:phosphoric diester hydrolase activity"/>
    <property type="evidence" value="ECO:0007669"/>
    <property type="project" value="InterPro"/>
</dbReference>
<dbReference type="GO" id="GO:0006629">
    <property type="term" value="P:lipid metabolic process"/>
    <property type="evidence" value="ECO:0007669"/>
    <property type="project" value="InterPro"/>
</dbReference>
<evidence type="ECO:0000259" key="1">
    <source>
        <dbReference type="PROSITE" id="PS51704"/>
    </source>
</evidence>
<dbReference type="EMBL" id="FOHO01000019">
    <property type="protein sequence ID" value="SEU01605.1"/>
    <property type="molecule type" value="Genomic_DNA"/>
</dbReference>
<reference evidence="2 3" key="1">
    <citation type="submission" date="2016-10" db="EMBL/GenBank/DDBJ databases">
        <authorList>
            <person name="de Groot N.N."/>
        </authorList>
    </citation>
    <scope>NUCLEOTIDE SEQUENCE [LARGE SCALE GENOMIC DNA]</scope>
    <source>
        <strain evidence="2 3">DSM 17862</strain>
    </source>
</reference>
<dbReference type="SUPFAM" id="SSF51695">
    <property type="entry name" value="PLC-like phosphodiesterases"/>
    <property type="match status" value="1"/>
</dbReference>
<dbReference type="RefSeq" id="WP_090737603.1">
    <property type="nucleotide sequence ID" value="NZ_FOHO01000019.1"/>
</dbReference>
<dbReference type="PANTHER" id="PTHR46211">
    <property type="entry name" value="GLYCEROPHOSPHORYL DIESTER PHOSPHODIESTERASE"/>
    <property type="match status" value="1"/>
</dbReference>
<keyword evidence="3" id="KW-1185">Reference proteome</keyword>
<dbReference type="AlphaFoldDB" id="A0A1I0IW54"/>
<protein>
    <submittedName>
        <fullName evidence="2">Glycerophosphoryl diester phosphodiesterase</fullName>
    </submittedName>
</protein>
<dbReference type="PANTHER" id="PTHR46211:SF1">
    <property type="entry name" value="GLYCEROPHOSPHODIESTER PHOSPHODIESTERASE, CYTOPLASMIC"/>
    <property type="match status" value="1"/>
</dbReference>
<evidence type="ECO:0000313" key="2">
    <source>
        <dbReference type="EMBL" id="SEU01605.1"/>
    </source>
</evidence>